<evidence type="ECO:0000313" key="4">
    <source>
        <dbReference type="EMBL" id="PCG74090.1"/>
    </source>
</evidence>
<keyword evidence="1" id="KW-0863">Zinc-finger</keyword>
<reference evidence="4" key="1">
    <citation type="submission" date="2017-09" db="EMBL/GenBank/DDBJ databases">
        <title>Contemporary evolution of a Lepidopteran species, Heliothis virescens, in response to modern agricultural practices.</title>
        <authorList>
            <person name="Fritz M.L."/>
            <person name="Deyonke A.M."/>
            <person name="Papanicolaou A."/>
            <person name="Micinski S."/>
            <person name="Westbrook J."/>
            <person name="Gould F."/>
        </authorList>
    </citation>
    <scope>NUCLEOTIDE SEQUENCE [LARGE SCALE GENOMIC DNA]</scope>
    <source>
        <strain evidence="4">HvINT-</strain>
        <tissue evidence="4">Whole body</tissue>
    </source>
</reference>
<dbReference type="AlphaFoldDB" id="A0A2A4JRQ0"/>
<feature type="domain" description="C2H2-type" evidence="3">
    <location>
        <begin position="37"/>
        <end position="60"/>
    </location>
</feature>
<dbReference type="Gene3D" id="3.30.160.60">
    <property type="entry name" value="Classic Zinc Finger"/>
    <property type="match status" value="1"/>
</dbReference>
<dbReference type="InterPro" id="IPR013087">
    <property type="entry name" value="Znf_C2H2_type"/>
</dbReference>
<accession>A0A2A4JRQ0</accession>
<dbReference type="GO" id="GO:0008270">
    <property type="term" value="F:zinc ion binding"/>
    <property type="evidence" value="ECO:0007669"/>
    <property type="project" value="UniProtKB-KW"/>
</dbReference>
<keyword evidence="1" id="KW-0479">Metal-binding</keyword>
<proteinExistence type="predicted"/>
<evidence type="ECO:0000256" key="2">
    <source>
        <dbReference type="SAM" id="MobiDB-lite"/>
    </source>
</evidence>
<name>A0A2A4JRQ0_HELVI</name>
<dbReference type="SMART" id="SM00355">
    <property type="entry name" value="ZnF_C2H2"/>
    <property type="match status" value="1"/>
</dbReference>
<dbReference type="EMBL" id="NWSH01000810">
    <property type="protein sequence ID" value="PCG74090.1"/>
    <property type="molecule type" value="Genomic_DNA"/>
</dbReference>
<keyword evidence="1" id="KW-0862">Zinc</keyword>
<organism evidence="4">
    <name type="scientific">Heliothis virescens</name>
    <name type="common">Tobacco budworm moth</name>
    <dbReference type="NCBI Taxonomy" id="7102"/>
    <lineage>
        <taxon>Eukaryota</taxon>
        <taxon>Metazoa</taxon>
        <taxon>Ecdysozoa</taxon>
        <taxon>Arthropoda</taxon>
        <taxon>Hexapoda</taxon>
        <taxon>Insecta</taxon>
        <taxon>Pterygota</taxon>
        <taxon>Neoptera</taxon>
        <taxon>Endopterygota</taxon>
        <taxon>Lepidoptera</taxon>
        <taxon>Glossata</taxon>
        <taxon>Ditrysia</taxon>
        <taxon>Noctuoidea</taxon>
        <taxon>Noctuidae</taxon>
        <taxon>Heliothinae</taxon>
        <taxon>Heliothis</taxon>
    </lineage>
</organism>
<feature type="compositionally biased region" description="Low complexity" evidence="2">
    <location>
        <begin position="155"/>
        <end position="166"/>
    </location>
</feature>
<protein>
    <recommendedName>
        <fullName evidence="3">C2H2-type domain-containing protein</fullName>
    </recommendedName>
</protein>
<sequence>MYGRASGLPQEPEVATLKSVNPDARSPSRSGRGEGEWTCPDCGRSFKTKIALGVHKRRAHPMAANAEAAPPQVIKRRWAEEEVELLARTEARLAGVGSSAMNMELMKELPSLGRSLEAIKGYRRKESHKSRVQSVPGRSGSDSSGVTGGSKFANTGTPTTGATEGTTLERPSERVRSASADVPVSVILQSPITL</sequence>
<evidence type="ECO:0000256" key="1">
    <source>
        <dbReference type="PROSITE-ProRule" id="PRU00042"/>
    </source>
</evidence>
<evidence type="ECO:0000259" key="3">
    <source>
        <dbReference type="PROSITE" id="PS50157"/>
    </source>
</evidence>
<feature type="region of interest" description="Disordered" evidence="2">
    <location>
        <begin position="1"/>
        <end position="40"/>
    </location>
</feature>
<dbReference type="PROSITE" id="PS00028">
    <property type="entry name" value="ZINC_FINGER_C2H2_1"/>
    <property type="match status" value="1"/>
</dbReference>
<gene>
    <name evidence="4" type="ORF">B5V51_13869</name>
</gene>
<feature type="region of interest" description="Disordered" evidence="2">
    <location>
        <begin position="123"/>
        <end position="178"/>
    </location>
</feature>
<comment type="caution">
    <text evidence="4">The sequence shown here is derived from an EMBL/GenBank/DDBJ whole genome shotgun (WGS) entry which is preliminary data.</text>
</comment>
<dbReference type="PROSITE" id="PS50157">
    <property type="entry name" value="ZINC_FINGER_C2H2_2"/>
    <property type="match status" value="1"/>
</dbReference>